<evidence type="ECO:0000256" key="3">
    <source>
        <dbReference type="ARBA" id="ARBA00022801"/>
    </source>
</evidence>
<dbReference type="EC" id="3.6.1.42" evidence="5"/>
<comment type="subcellular location">
    <subcellularLocation>
        <location evidence="1">Golgi apparatus membrane</location>
        <topology evidence="1">Single-pass type II membrane protein</topology>
    </subcellularLocation>
</comment>
<dbReference type="GO" id="GO:0045134">
    <property type="term" value="F:UDP phosphatase activity"/>
    <property type="evidence" value="ECO:0007669"/>
    <property type="project" value="TreeGrafter"/>
</dbReference>
<feature type="transmembrane region" description="Helical" evidence="8">
    <location>
        <begin position="7"/>
        <end position="24"/>
    </location>
</feature>
<dbReference type="GO" id="GO:0004382">
    <property type="term" value="F:GDP phosphatase activity"/>
    <property type="evidence" value="ECO:0007669"/>
    <property type="project" value="UniProtKB-EC"/>
</dbReference>
<dbReference type="Gene3D" id="3.30.420.150">
    <property type="entry name" value="Exopolyphosphatase. Domain 2"/>
    <property type="match status" value="1"/>
</dbReference>
<dbReference type="PANTHER" id="PTHR11782">
    <property type="entry name" value="ADENOSINE/GUANOSINE DIPHOSPHATASE"/>
    <property type="match status" value="1"/>
</dbReference>
<sequence>MSSLRTLFIKVFCIVAVVLFLYQVPVVDVRPDHIQPEILDKDSVLTEISGTAAHFSTVESTPPTTKCTVPHDLRKPLVQYIIMIDAGSTGSRIHVYRFNNCGGTPELEEEHFQMTEARLGGSGLSSYDDPEEAAASLDDLMKFAQSAVAREFHSRTPVAVKATAGLRLLGFRAASEILEAVRARLEARFPFPVVSRESGGVEVMDGEDEAVFAWLTANYLLGNLEPGRDGGMHTAALLDLGGGSLQVVFQQLPGQELEKGKALQTDLTEDRFVHRLDFRGKEIQLYQYSHLGYGLMAARKTLHQSVVDRASPHHGLSQPVLNPCLPVGSCIKVALDDHILSGKHEVVMEGPANDSDNKTTATECRELIKEILNKDDTTCPTSPCSINGVHQPLIEEVVSGDVYVLSYFYDRTHPLGIQESFTLFDLHELVLKVCAGESAWPALFGNVGGVVEVLLEMPEWCLDLQYMEALLHDGFEVTKSRQLRIVNKINSYEVGWSLGASLALLEKTTW</sequence>
<dbReference type="GO" id="GO:0006487">
    <property type="term" value="P:protein N-linked glycosylation"/>
    <property type="evidence" value="ECO:0007669"/>
    <property type="project" value="TreeGrafter"/>
</dbReference>
<dbReference type="Proteomes" id="UP001172681">
    <property type="component" value="Unassembled WGS sequence"/>
</dbReference>
<evidence type="ECO:0000256" key="1">
    <source>
        <dbReference type="ARBA" id="ARBA00004323"/>
    </source>
</evidence>
<feature type="binding site" evidence="7">
    <location>
        <begin position="242"/>
        <end position="246"/>
    </location>
    <ligand>
        <name>ATP</name>
        <dbReference type="ChEBI" id="CHEBI:30616"/>
    </ligand>
</feature>
<keyword evidence="8" id="KW-0472">Membrane</keyword>
<comment type="caution">
    <text evidence="9">The sequence shown here is derived from an EMBL/GenBank/DDBJ whole genome shotgun (WGS) entry which is preliminary data.</text>
</comment>
<evidence type="ECO:0000256" key="8">
    <source>
        <dbReference type="SAM" id="Phobius"/>
    </source>
</evidence>
<evidence type="ECO:0000256" key="5">
    <source>
        <dbReference type="ARBA" id="ARBA00038903"/>
    </source>
</evidence>
<accession>A0AA38XY70</accession>
<evidence type="ECO:0000256" key="6">
    <source>
        <dbReference type="PIRSR" id="PIRSR600407-1"/>
    </source>
</evidence>
<comment type="similarity">
    <text evidence="2">Belongs to the GDA1/CD39 NTPase family.</text>
</comment>
<evidence type="ECO:0000256" key="7">
    <source>
        <dbReference type="PIRSR" id="PIRSR600407-2"/>
    </source>
</evidence>
<evidence type="ECO:0000313" key="9">
    <source>
        <dbReference type="EMBL" id="KAJ9628323.1"/>
    </source>
</evidence>
<dbReference type="Pfam" id="PF01150">
    <property type="entry name" value="GDA1_CD39"/>
    <property type="match status" value="1"/>
</dbReference>
<protein>
    <recommendedName>
        <fullName evidence="5">guanosine-diphosphatase</fullName>
        <ecNumber evidence="5">3.6.1.42</ecNumber>
    </recommendedName>
</protein>
<keyword evidence="8" id="KW-0812">Transmembrane</keyword>
<dbReference type="InterPro" id="IPR000407">
    <property type="entry name" value="GDA1_CD39_NTPase"/>
</dbReference>
<dbReference type="GO" id="GO:0009134">
    <property type="term" value="P:nucleoside diphosphate catabolic process"/>
    <property type="evidence" value="ECO:0007669"/>
    <property type="project" value="TreeGrafter"/>
</dbReference>
<evidence type="ECO:0000256" key="4">
    <source>
        <dbReference type="ARBA" id="ARBA00037742"/>
    </source>
</evidence>
<dbReference type="GO" id="GO:0000139">
    <property type="term" value="C:Golgi membrane"/>
    <property type="evidence" value="ECO:0007669"/>
    <property type="project" value="UniProtKB-SubCell"/>
</dbReference>
<dbReference type="PANTHER" id="PTHR11782:SF83">
    <property type="entry name" value="GUANOSINE-DIPHOSPHATASE"/>
    <property type="match status" value="1"/>
</dbReference>
<keyword evidence="10" id="KW-1185">Reference proteome</keyword>
<evidence type="ECO:0000313" key="10">
    <source>
        <dbReference type="Proteomes" id="UP001172681"/>
    </source>
</evidence>
<gene>
    <name evidence="9" type="primary">GDA1_2</name>
    <name evidence="9" type="ORF">H2204_009298</name>
</gene>
<dbReference type="GO" id="GO:0017111">
    <property type="term" value="F:ribonucleoside triphosphate phosphatase activity"/>
    <property type="evidence" value="ECO:0007669"/>
    <property type="project" value="TreeGrafter"/>
</dbReference>
<dbReference type="Gene3D" id="3.30.420.40">
    <property type="match status" value="1"/>
</dbReference>
<name>A0AA38XY70_9EURO</name>
<reference evidence="9" key="1">
    <citation type="submission" date="2022-10" db="EMBL/GenBank/DDBJ databases">
        <title>Culturing micro-colonial fungi from biological soil crusts in the Mojave desert and describing Neophaeococcomyces mojavensis, and introducing the new genera and species Taxawa tesnikishii.</title>
        <authorList>
            <person name="Kurbessoian T."/>
            <person name="Stajich J.E."/>
        </authorList>
    </citation>
    <scope>NUCLEOTIDE SEQUENCE</scope>
    <source>
        <strain evidence="9">TK_35</strain>
    </source>
</reference>
<keyword evidence="7" id="KW-0547">Nucleotide-binding</keyword>
<comment type="function">
    <text evidence="4">After transfer of sugars to endogenous macromolecular acceptors, the enzyme converts nucleoside diphosphates to nucleoside monophosphates which in turn exit the Golgi lumen in a coupled antiporter reaction, allowing entry of additional nucleotide sugar from the cytosol.</text>
</comment>
<organism evidence="9 10">
    <name type="scientific">Knufia peltigerae</name>
    <dbReference type="NCBI Taxonomy" id="1002370"/>
    <lineage>
        <taxon>Eukaryota</taxon>
        <taxon>Fungi</taxon>
        <taxon>Dikarya</taxon>
        <taxon>Ascomycota</taxon>
        <taxon>Pezizomycotina</taxon>
        <taxon>Eurotiomycetes</taxon>
        <taxon>Chaetothyriomycetidae</taxon>
        <taxon>Chaetothyriales</taxon>
        <taxon>Trichomeriaceae</taxon>
        <taxon>Knufia</taxon>
    </lineage>
</organism>
<feature type="active site" description="Proton acceptor" evidence="6">
    <location>
        <position position="209"/>
    </location>
</feature>
<evidence type="ECO:0000256" key="2">
    <source>
        <dbReference type="ARBA" id="ARBA00009283"/>
    </source>
</evidence>
<keyword evidence="8" id="KW-1133">Transmembrane helix</keyword>
<keyword evidence="3 9" id="KW-0378">Hydrolase</keyword>
<dbReference type="GO" id="GO:0005524">
    <property type="term" value="F:ATP binding"/>
    <property type="evidence" value="ECO:0007669"/>
    <property type="project" value="UniProtKB-KW"/>
</dbReference>
<proteinExistence type="inferred from homology"/>
<dbReference type="EMBL" id="JAPDRN010000072">
    <property type="protein sequence ID" value="KAJ9628323.1"/>
    <property type="molecule type" value="Genomic_DNA"/>
</dbReference>
<keyword evidence="7" id="KW-0067">ATP-binding</keyword>
<dbReference type="AlphaFoldDB" id="A0AA38XY70"/>